<dbReference type="InterPro" id="IPR037523">
    <property type="entry name" value="VOC_core"/>
</dbReference>
<dbReference type="Gene3D" id="3.10.180.10">
    <property type="entry name" value="2,3-Dihydroxybiphenyl 1,2-Dioxygenase, domain 1"/>
    <property type="match status" value="1"/>
</dbReference>
<dbReference type="AlphaFoldDB" id="A0A5A7S7F1"/>
<dbReference type="Proteomes" id="UP000322244">
    <property type="component" value="Unassembled WGS sequence"/>
</dbReference>
<dbReference type="InterPro" id="IPR041581">
    <property type="entry name" value="Glyoxalase_6"/>
</dbReference>
<dbReference type="CDD" id="cd06587">
    <property type="entry name" value="VOC"/>
    <property type="match status" value="1"/>
</dbReference>
<gene>
    <name evidence="2" type="ORF">FOY51_23060</name>
</gene>
<organism evidence="2 3">
    <name type="scientific">Antrihabitans cavernicola</name>
    <dbReference type="NCBI Taxonomy" id="2495913"/>
    <lineage>
        <taxon>Bacteria</taxon>
        <taxon>Bacillati</taxon>
        <taxon>Actinomycetota</taxon>
        <taxon>Actinomycetes</taxon>
        <taxon>Mycobacteriales</taxon>
        <taxon>Nocardiaceae</taxon>
        <taxon>Antrihabitans</taxon>
    </lineage>
</organism>
<dbReference type="PANTHER" id="PTHR35908">
    <property type="entry name" value="HYPOTHETICAL FUSION PROTEIN"/>
    <property type="match status" value="1"/>
</dbReference>
<dbReference type="PANTHER" id="PTHR35908:SF1">
    <property type="entry name" value="CONSERVED PROTEIN"/>
    <property type="match status" value="1"/>
</dbReference>
<sequence length="116" mass="12504">MSLQWEAIVVNALDPDALGRWWAAALGWETGLDEDGDLTVVSPSDSAPDLLFATVPESKAGPNRLHLDFRPDDQAAEVQRLPNLGATHTDVGQGEQTWVVLADPEGNEFCVPSARP</sequence>
<dbReference type="InterPro" id="IPR029068">
    <property type="entry name" value="Glyas_Bleomycin-R_OHBP_Dase"/>
</dbReference>
<evidence type="ECO:0000313" key="3">
    <source>
        <dbReference type="Proteomes" id="UP000322244"/>
    </source>
</evidence>
<dbReference type="PROSITE" id="PS51819">
    <property type="entry name" value="VOC"/>
    <property type="match status" value="1"/>
</dbReference>
<dbReference type="SUPFAM" id="SSF54593">
    <property type="entry name" value="Glyoxalase/Bleomycin resistance protein/Dihydroxybiphenyl dioxygenase"/>
    <property type="match status" value="1"/>
</dbReference>
<feature type="domain" description="VOC" evidence="1">
    <location>
        <begin position="4"/>
        <end position="114"/>
    </location>
</feature>
<name>A0A5A7S7F1_9NOCA</name>
<proteinExistence type="predicted"/>
<keyword evidence="3" id="KW-1185">Reference proteome</keyword>
<comment type="caution">
    <text evidence="2">The sequence shown here is derived from an EMBL/GenBank/DDBJ whole genome shotgun (WGS) entry which is preliminary data.</text>
</comment>
<dbReference type="EMBL" id="VLNY01000016">
    <property type="protein sequence ID" value="KAA0018921.1"/>
    <property type="molecule type" value="Genomic_DNA"/>
</dbReference>
<reference evidence="2 3" key="1">
    <citation type="submission" date="2019-07" db="EMBL/GenBank/DDBJ databases">
        <title>Rhodococcus cavernicolus sp. nov., isolated from a cave.</title>
        <authorList>
            <person name="Lee S.D."/>
        </authorList>
    </citation>
    <scope>NUCLEOTIDE SEQUENCE [LARGE SCALE GENOMIC DNA]</scope>
    <source>
        <strain evidence="2 3">C1-24</strain>
    </source>
</reference>
<evidence type="ECO:0000313" key="2">
    <source>
        <dbReference type="EMBL" id="KAA0018921.1"/>
    </source>
</evidence>
<dbReference type="RefSeq" id="WP_149432626.1">
    <property type="nucleotide sequence ID" value="NZ_VLNY01000016.1"/>
</dbReference>
<dbReference type="Pfam" id="PF18029">
    <property type="entry name" value="Glyoxalase_6"/>
    <property type="match status" value="1"/>
</dbReference>
<accession>A0A5A7S7F1</accession>
<dbReference type="OrthoDB" id="3212826at2"/>
<evidence type="ECO:0000259" key="1">
    <source>
        <dbReference type="PROSITE" id="PS51819"/>
    </source>
</evidence>
<protein>
    <submittedName>
        <fullName evidence="2">VOC family protein</fullName>
    </submittedName>
</protein>